<feature type="compositionally biased region" description="Pro residues" evidence="6">
    <location>
        <begin position="280"/>
        <end position="291"/>
    </location>
</feature>
<evidence type="ECO:0000313" key="8">
    <source>
        <dbReference type="EMBL" id="OLP80419.1"/>
    </source>
</evidence>
<comment type="caution">
    <text evidence="8">The sequence shown here is derived from an EMBL/GenBank/DDBJ whole genome shotgun (WGS) entry which is preliminary data.</text>
</comment>
<feature type="region of interest" description="Disordered" evidence="6">
    <location>
        <begin position="249"/>
        <end position="362"/>
    </location>
</feature>
<dbReference type="Proteomes" id="UP000186817">
    <property type="component" value="Unassembled WGS sequence"/>
</dbReference>
<feature type="compositionally biased region" description="Polar residues" evidence="6">
    <location>
        <begin position="341"/>
        <end position="354"/>
    </location>
</feature>
<dbReference type="SMART" id="SM00356">
    <property type="entry name" value="ZnF_C3H1"/>
    <property type="match status" value="2"/>
</dbReference>
<name>A0A1Q9CBW5_SYMMI</name>
<reference evidence="8 9" key="1">
    <citation type="submission" date="2016-02" db="EMBL/GenBank/DDBJ databases">
        <title>Genome analysis of coral dinoflagellate symbionts highlights evolutionary adaptations to a symbiotic lifestyle.</title>
        <authorList>
            <person name="Aranda M."/>
            <person name="Li Y."/>
            <person name="Liew Y.J."/>
            <person name="Baumgarten S."/>
            <person name="Simakov O."/>
            <person name="Wilson M."/>
            <person name="Piel J."/>
            <person name="Ashoor H."/>
            <person name="Bougouffa S."/>
            <person name="Bajic V.B."/>
            <person name="Ryu T."/>
            <person name="Ravasi T."/>
            <person name="Bayer T."/>
            <person name="Micklem G."/>
            <person name="Kim H."/>
            <person name="Bhak J."/>
            <person name="Lajeunesse T.C."/>
            <person name="Voolstra C.R."/>
        </authorList>
    </citation>
    <scope>NUCLEOTIDE SEQUENCE [LARGE SCALE GENOMIC DNA]</scope>
    <source>
        <strain evidence="8 9">CCMP2467</strain>
    </source>
</reference>
<dbReference type="PANTHER" id="PTHR12547">
    <property type="entry name" value="CCCH ZINC FINGER/TIS11-RELATED"/>
    <property type="match status" value="1"/>
</dbReference>
<evidence type="ECO:0000256" key="2">
    <source>
        <dbReference type="ARBA" id="ARBA00022737"/>
    </source>
</evidence>
<evidence type="ECO:0000256" key="1">
    <source>
        <dbReference type="ARBA" id="ARBA00022723"/>
    </source>
</evidence>
<evidence type="ECO:0000256" key="3">
    <source>
        <dbReference type="ARBA" id="ARBA00022771"/>
    </source>
</evidence>
<protein>
    <submittedName>
        <fullName evidence="8">Zinc finger protein 36, C3H1 type-like 1</fullName>
    </submittedName>
</protein>
<dbReference type="PANTHER" id="PTHR12547:SF18">
    <property type="entry name" value="PROTEIN TIS11"/>
    <property type="match status" value="1"/>
</dbReference>
<keyword evidence="9" id="KW-1185">Reference proteome</keyword>
<dbReference type="PROSITE" id="PS50103">
    <property type="entry name" value="ZF_C3H1"/>
    <property type="match status" value="2"/>
</dbReference>
<evidence type="ECO:0000259" key="7">
    <source>
        <dbReference type="PROSITE" id="PS50103"/>
    </source>
</evidence>
<gene>
    <name evidence="8" type="primary">Zfp36l1</name>
    <name evidence="8" type="ORF">AK812_SmicGene39177</name>
</gene>
<dbReference type="GO" id="GO:0003729">
    <property type="term" value="F:mRNA binding"/>
    <property type="evidence" value="ECO:0007669"/>
    <property type="project" value="InterPro"/>
</dbReference>
<dbReference type="GO" id="GO:0008270">
    <property type="term" value="F:zinc ion binding"/>
    <property type="evidence" value="ECO:0007669"/>
    <property type="project" value="UniProtKB-KW"/>
</dbReference>
<feature type="zinc finger region" description="C3H1-type" evidence="5">
    <location>
        <begin position="757"/>
        <end position="785"/>
    </location>
</feature>
<dbReference type="InterPro" id="IPR036855">
    <property type="entry name" value="Znf_CCCH_sf"/>
</dbReference>
<feature type="compositionally biased region" description="Low complexity" evidence="6">
    <location>
        <begin position="292"/>
        <end position="304"/>
    </location>
</feature>
<keyword evidence="3 5" id="KW-0863">Zinc-finger</keyword>
<dbReference type="OrthoDB" id="410307at2759"/>
<evidence type="ECO:0000256" key="4">
    <source>
        <dbReference type="ARBA" id="ARBA00022833"/>
    </source>
</evidence>
<keyword evidence="2" id="KW-0677">Repeat</keyword>
<dbReference type="Gene3D" id="4.10.1000.10">
    <property type="entry name" value="Zinc finger, CCCH-type"/>
    <property type="match status" value="2"/>
</dbReference>
<keyword evidence="1 5" id="KW-0479">Metal-binding</keyword>
<feature type="domain" description="C3H1-type" evidence="7">
    <location>
        <begin position="723"/>
        <end position="749"/>
    </location>
</feature>
<organism evidence="8 9">
    <name type="scientific">Symbiodinium microadriaticum</name>
    <name type="common">Dinoflagellate</name>
    <name type="synonym">Zooxanthella microadriatica</name>
    <dbReference type="NCBI Taxonomy" id="2951"/>
    <lineage>
        <taxon>Eukaryota</taxon>
        <taxon>Sar</taxon>
        <taxon>Alveolata</taxon>
        <taxon>Dinophyceae</taxon>
        <taxon>Suessiales</taxon>
        <taxon>Symbiodiniaceae</taxon>
        <taxon>Symbiodinium</taxon>
    </lineage>
</organism>
<evidence type="ECO:0000256" key="5">
    <source>
        <dbReference type="PROSITE-ProRule" id="PRU00723"/>
    </source>
</evidence>
<keyword evidence="4 5" id="KW-0862">Zinc</keyword>
<dbReference type="EMBL" id="LSRX01001381">
    <property type="protein sequence ID" value="OLP80419.1"/>
    <property type="molecule type" value="Genomic_DNA"/>
</dbReference>
<dbReference type="Pfam" id="PF08588">
    <property type="entry name" value="Duc1"/>
    <property type="match status" value="1"/>
</dbReference>
<accession>A0A1Q9CBW5</accession>
<sequence length="996" mass="107428">MPTLAGDWHTTEQGDELSANAGVTTAAALQGVRHLRSIAQASIVNPNVDLSYAHVAPKVAAIVTRLSTMAAGNVQIHAQLPPLLTPLRDILNMILDGTMTQPSWASLEAVVDALKRVIGPCNVHLAGDGGQTGGHAAETLQSSPSAAYHGDEAWQADLGTLRSLLGNANSWPVQAVPVLQEAAMQPVRGIARRTPEDMHEQPLTGGMPIGIMEWGTSAASQGEPPPTQNAGGLRALSCKVNGSRVVDPYALQKERKTERKTEERAPPSSANWSSTQASPLPSPPPPPPPPMSGSAGDSSSYLQSPGFGAGRSAWTATEATPRQPGDGTPTVDGGWTPQLYGASTPTVMPTDSVPTATQTATHTATQTSAATATLQSTEATTATLPGTNSVPTERNLPVEAEDAEVLKERSALTSDAKKLDGKELVAGSLRLASAACACAMAVEVASAVDALSAPWWLPYCAMLVMLEFALLALWFLVSSAQKMWSNSRRTEVQQESLDTEPVPGSESGHLLVANAAPCGPRGKWAPSYSTEPTEFDSGICHGSWLCIHKPTADAERMKAGDYPFADHLHTRKRLWEFRLQLKFRESVPAGNVFFGCEQDRYYHVGTIERYISSSVIALLRKASGDAMYQTHGDDPKSVQGEAERPTIAFPLWVMDQLIITEEGDEPPTLNFLDPGFRNGPPGRAQEFGSYCPLRKMSAAKGKVAKVATVEGKVQKMKLMELVQRTIMCKFFRAGLCKRGSGCTFAHDEAELLSAPDLYKTSLCSKFQRSHYCKKGDRCRYAHGTEELRELPSRAWIDKSRGSASASTASLGDVSEEADSSSDTEQICLRVKNTFLEFGYSESRPIKRTVRPPGPNLGAFLSRAGIPRPLSGDATPSLETRVQDPDFSCYGTIRALDRKRMQEVMQGLDFQPGKTFTFGFWCIAQFVDAVGWRVPARGVIPEVKLNEIGTPIYITMYLLSNRDEWNAELPALPPVASVDDELREKMQKNSCGSLPKS</sequence>
<feature type="compositionally biased region" description="Basic and acidic residues" evidence="6">
    <location>
        <begin position="252"/>
        <end position="265"/>
    </location>
</feature>
<feature type="zinc finger region" description="C3H1-type" evidence="5">
    <location>
        <begin position="723"/>
        <end position="749"/>
    </location>
</feature>
<dbReference type="InterPro" id="IPR000571">
    <property type="entry name" value="Znf_CCCH"/>
</dbReference>
<proteinExistence type="predicted"/>
<dbReference type="InterPro" id="IPR045877">
    <property type="entry name" value="ZFP36-like"/>
</dbReference>
<dbReference type="InterPro" id="IPR013897">
    <property type="entry name" value="Duc1"/>
</dbReference>
<dbReference type="SUPFAM" id="SSF90229">
    <property type="entry name" value="CCCH zinc finger"/>
    <property type="match status" value="2"/>
</dbReference>
<feature type="domain" description="C3H1-type" evidence="7">
    <location>
        <begin position="757"/>
        <end position="785"/>
    </location>
</feature>
<evidence type="ECO:0000256" key="6">
    <source>
        <dbReference type="SAM" id="MobiDB-lite"/>
    </source>
</evidence>
<dbReference type="Pfam" id="PF00642">
    <property type="entry name" value="zf-CCCH"/>
    <property type="match status" value="2"/>
</dbReference>
<evidence type="ECO:0000313" key="9">
    <source>
        <dbReference type="Proteomes" id="UP000186817"/>
    </source>
</evidence>
<dbReference type="AlphaFoldDB" id="A0A1Q9CBW5"/>